<evidence type="ECO:0008006" key="3">
    <source>
        <dbReference type="Google" id="ProtNLM"/>
    </source>
</evidence>
<dbReference type="OrthoDB" id="191979at2759"/>
<gene>
    <name evidence="1" type="ORF">M427DRAFT_31015</name>
</gene>
<dbReference type="EMBL" id="KQ965751">
    <property type="protein sequence ID" value="KXS16592.1"/>
    <property type="molecule type" value="Genomic_DNA"/>
</dbReference>
<sequence>MSLGNNCPPAQFPRSLSSIDLTPFGPLLVGKIALVPGGTSGIGAVSAIRLARGSGTAIFLEHDVTDESQWESVIQKVQETFGGPLYVLVMIGAEMVIDGGSSL</sequence>
<evidence type="ECO:0000313" key="2">
    <source>
        <dbReference type="Proteomes" id="UP000070544"/>
    </source>
</evidence>
<dbReference type="Gene3D" id="3.40.50.720">
    <property type="entry name" value="NAD(P)-binding Rossmann-like Domain"/>
    <property type="match status" value="1"/>
</dbReference>
<proteinExistence type="predicted"/>
<protein>
    <recommendedName>
        <fullName evidence="3">NAD(P)-binding protein</fullName>
    </recommendedName>
</protein>
<name>A0A139AIG3_GONPJ</name>
<reference evidence="1 2" key="1">
    <citation type="journal article" date="2015" name="Genome Biol. Evol.">
        <title>Phylogenomic analyses indicate that early fungi evolved digesting cell walls of algal ancestors of land plants.</title>
        <authorList>
            <person name="Chang Y."/>
            <person name="Wang S."/>
            <person name="Sekimoto S."/>
            <person name="Aerts A.L."/>
            <person name="Choi C."/>
            <person name="Clum A."/>
            <person name="LaButti K.M."/>
            <person name="Lindquist E.A."/>
            <person name="Yee Ngan C."/>
            <person name="Ohm R.A."/>
            <person name="Salamov A.A."/>
            <person name="Grigoriev I.V."/>
            <person name="Spatafora J.W."/>
            <person name="Berbee M.L."/>
        </authorList>
    </citation>
    <scope>NUCLEOTIDE SEQUENCE [LARGE SCALE GENOMIC DNA]</scope>
    <source>
        <strain evidence="1 2">JEL478</strain>
    </source>
</reference>
<dbReference type="Proteomes" id="UP000070544">
    <property type="component" value="Unassembled WGS sequence"/>
</dbReference>
<dbReference type="InterPro" id="IPR036291">
    <property type="entry name" value="NAD(P)-bd_dom_sf"/>
</dbReference>
<accession>A0A139AIG3</accession>
<keyword evidence="2" id="KW-1185">Reference proteome</keyword>
<organism evidence="1 2">
    <name type="scientific">Gonapodya prolifera (strain JEL478)</name>
    <name type="common">Monoblepharis prolifera</name>
    <dbReference type="NCBI Taxonomy" id="1344416"/>
    <lineage>
        <taxon>Eukaryota</taxon>
        <taxon>Fungi</taxon>
        <taxon>Fungi incertae sedis</taxon>
        <taxon>Chytridiomycota</taxon>
        <taxon>Chytridiomycota incertae sedis</taxon>
        <taxon>Monoblepharidomycetes</taxon>
        <taxon>Monoblepharidales</taxon>
        <taxon>Gonapodyaceae</taxon>
        <taxon>Gonapodya</taxon>
    </lineage>
</organism>
<dbReference type="AlphaFoldDB" id="A0A139AIG3"/>
<dbReference type="SUPFAM" id="SSF51735">
    <property type="entry name" value="NAD(P)-binding Rossmann-fold domains"/>
    <property type="match status" value="1"/>
</dbReference>
<evidence type="ECO:0000313" key="1">
    <source>
        <dbReference type="EMBL" id="KXS16592.1"/>
    </source>
</evidence>